<protein>
    <submittedName>
        <fullName evidence="10">ATP-binding cassette subfamily B protein</fullName>
    </submittedName>
</protein>
<dbReference type="Pfam" id="PF00664">
    <property type="entry name" value="ABC_membrane"/>
    <property type="match status" value="1"/>
</dbReference>
<keyword evidence="5 7" id="KW-1133">Transmembrane helix</keyword>
<evidence type="ECO:0000259" key="9">
    <source>
        <dbReference type="PROSITE" id="PS50929"/>
    </source>
</evidence>
<keyword evidence="11" id="KW-1185">Reference proteome</keyword>
<accession>A0ABS2NT40</accession>
<gene>
    <name evidence="10" type="ORF">JOC73_002672</name>
</gene>
<comment type="subcellular location">
    <subcellularLocation>
        <location evidence="1">Cell membrane</location>
        <topology evidence="1">Multi-pass membrane protein</topology>
    </subcellularLocation>
</comment>
<name>A0ABS2NT40_9FIRM</name>
<feature type="transmembrane region" description="Helical" evidence="7">
    <location>
        <begin position="137"/>
        <end position="155"/>
    </location>
</feature>
<feature type="transmembrane region" description="Helical" evidence="7">
    <location>
        <begin position="63"/>
        <end position="83"/>
    </location>
</feature>
<dbReference type="SUPFAM" id="SSF90123">
    <property type="entry name" value="ABC transporter transmembrane region"/>
    <property type="match status" value="1"/>
</dbReference>
<dbReference type="InterPro" id="IPR027417">
    <property type="entry name" value="P-loop_NTPase"/>
</dbReference>
<feature type="transmembrane region" description="Helical" evidence="7">
    <location>
        <begin position="251"/>
        <end position="269"/>
    </location>
</feature>
<feature type="domain" description="ABC transporter" evidence="8">
    <location>
        <begin position="338"/>
        <end position="572"/>
    </location>
</feature>
<dbReference type="PANTHER" id="PTHR43394:SF1">
    <property type="entry name" value="ATP-BINDING CASSETTE SUB-FAMILY B MEMBER 10, MITOCHONDRIAL"/>
    <property type="match status" value="1"/>
</dbReference>
<dbReference type="PROSITE" id="PS50893">
    <property type="entry name" value="ABC_TRANSPORTER_2"/>
    <property type="match status" value="1"/>
</dbReference>
<evidence type="ECO:0000256" key="3">
    <source>
        <dbReference type="ARBA" id="ARBA00022741"/>
    </source>
</evidence>
<dbReference type="Proteomes" id="UP001314796">
    <property type="component" value="Unassembled WGS sequence"/>
</dbReference>
<dbReference type="Gene3D" id="1.20.1560.10">
    <property type="entry name" value="ABC transporter type 1, transmembrane domain"/>
    <property type="match status" value="1"/>
</dbReference>
<dbReference type="EMBL" id="JAFBEE010000024">
    <property type="protein sequence ID" value="MBM7616096.1"/>
    <property type="molecule type" value="Genomic_DNA"/>
</dbReference>
<organism evidence="10 11">
    <name type="scientific">Alkaliphilus hydrothermalis</name>
    <dbReference type="NCBI Taxonomy" id="1482730"/>
    <lineage>
        <taxon>Bacteria</taxon>
        <taxon>Bacillati</taxon>
        <taxon>Bacillota</taxon>
        <taxon>Clostridia</taxon>
        <taxon>Peptostreptococcales</taxon>
        <taxon>Natronincolaceae</taxon>
        <taxon>Alkaliphilus</taxon>
    </lineage>
</organism>
<dbReference type="PROSITE" id="PS00211">
    <property type="entry name" value="ABC_TRANSPORTER_1"/>
    <property type="match status" value="1"/>
</dbReference>
<dbReference type="PANTHER" id="PTHR43394">
    <property type="entry name" value="ATP-DEPENDENT PERMEASE MDL1, MITOCHONDRIAL"/>
    <property type="match status" value="1"/>
</dbReference>
<sequence length="580" mass="64729">MKKSNGYLSLLGKYLKPQWRQVLLLAILFFFGIGLQLVIPQILKFFIDYAREGRALETLLKAGGLFMALSFLQQLVEVVVTYFSQNIGWKSTNALREDLVSHCLGLNMGFHKNHLTGELIERIDGDVTAMFNFFSNLLVELLSHIFLMLGVLILLYRENGYIGLVMTFFVVFAVFVLKKLQRMAVPRHIELREKKTNYYAFLGEALGNIEDIRANGGVVKINNKLKGLFREWVPANVKASIASMSMYTSKVFIFAIGNALAFGIGGILWSKGIITVGTVYLIFHYTEMLSAPLREIQRQLTDLQKSGASIERVENLLKTQSAIVEGMGSELPKGALALEINKIHFSYEDGVVVVDDLSLKLEAGKVLGVLGRTGSGKTTLARLLTRFYDISQGEICISGHRINSIPMKNLRNQVAYVTQEVQLFNATVRDNLTFFNTNITDERIWNALDDMGLKQWIDSLPQGLDTILASDGGGLSAGEAQLLAFVRVFLKDPGMVILDEASSKLDPITENLMEGAIDKLLEGRTGMIIAHRLQTVERADEILILEEGKMKEYGDRVALMEDEESQLNKLLQTGIKEVLA</sequence>
<proteinExistence type="predicted"/>
<evidence type="ECO:0000313" key="11">
    <source>
        <dbReference type="Proteomes" id="UP001314796"/>
    </source>
</evidence>
<dbReference type="RefSeq" id="WP_204403989.1">
    <property type="nucleotide sequence ID" value="NZ_JAFBEE010000024.1"/>
</dbReference>
<dbReference type="InterPro" id="IPR017871">
    <property type="entry name" value="ABC_transporter-like_CS"/>
</dbReference>
<dbReference type="InterPro" id="IPR003593">
    <property type="entry name" value="AAA+_ATPase"/>
</dbReference>
<keyword evidence="2 7" id="KW-0812">Transmembrane</keyword>
<dbReference type="PROSITE" id="PS50929">
    <property type="entry name" value="ABC_TM1F"/>
    <property type="match status" value="1"/>
</dbReference>
<keyword evidence="6 7" id="KW-0472">Membrane</keyword>
<comment type="caution">
    <text evidence="10">The sequence shown here is derived from an EMBL/GenBank/DDBJ whole genome shotgun (WGS) entry which is preliminary data.</text>
</comment>
<dbReference type="Gene3D" id="3.40.50.300">
    <property type="entry name" value="P-loop containing nucleotide triphosphate hydrolases"/>
    <property type="match status" value="1"/>
</dbReference>
<evidence type="ECO:0000256" key="2">
    <source>
        <dbReference type="ARBA" id="ARBA00022692"/>
    </source>
</evidence>
<dbReference type="GO" id="GO:0005524">
    <property type="term" value="F:ATP binding"/>
    <property type="evidence" value="ECO:0007669"/>
    <property type="project" value="UniProtKB-KW"/>
</dbReference>
<dbReference type="InterPro" id="IPR003439">
    <property type="entry name" value="ABC_transporter-like_ATP-bd"/>
</dbReference>
<evidence type="ECO:0000256" key="6">
    <source>
        <dbReference type="ARBA" id="ARBA00023136"/>
    </source>
</evidence>
<dbReference type="SMART" id="SM00382">
    <property type="entry name" value="AAA"/>
    <property type="match status" value="1"/>
</dbReference>
<evidence type="ECO:0000313" key="10">
    <source>
        <dbReference type="EMBL" id="MBM7616096.1"/>
    </source>
</evidence>
<reference evidence="10 11" key="1">
    <citation type="submission" date="2021-01" db="EMBL/GenBank/DDBJ databases">
        <title>Genomic Encyclopedia of Type Strains, Phase IV (KMG-IV): sequencing the most valuable type-strain genomes for metagenomic binning, comparative biology and taxonomic classification.</title>
        <authorList>
            <person name="Goeker M."/>
        </authorList>
    </citation>
    <scope>NUCLEOTIDE SEQUENCE [LARGE SCALE GENOMIC DNA]</scope>
    <source>
        <strain evidence="10 11">DSM 25890</strain>
    </source>
</reference>
<feature type="domain" description="ABC transmembrane type-1" evidence="9">
    <location>
        <begin position="23"/>
        <end position="305"/>
    </location>
</feature>
<dbReference type="Pfam" id="PF00005">
    <property type="entry name" value="ABC_tran"/>
    <property type="match status" value="1"/>
</dbReference>
<keyword evidence="3" id="KW-0547">Nucleotide-binding</keyword>
<feature type="transmembrane region" description="Helical" evidence="7">
    <location>
        <begin position="161"/>
        <end position="177"/>
    </location>
</feature>
<evidence type="ECO:0000256" key="7">
    <source>
        <dbReference type="SAM" id="Phobius"/>
    </source>
</evidence>
<evidence type="ECO:0000256" key="5">
    <source>
        <dbReference type="ARBA" id="ARBA00022989"/>
    </source>
</evidence>
<dbReference type="InterPro" id="IPR036640">
    <property type="entry name" value="ABC1_TM_sf"/>
</dbReference>
<dbReference type="CDD" id="cd07346">
    <property type="entry name" value="ABC_6TM_exporters"/>
    <property type="match status" value="1"/>
</dbReference>
<dbReference type="SUPFAM" id="SSF52540">
    <property type="entry name" value="P-loop containing nucleoside triphosphate hydrolases"/>
    <property type="match status" value="1"/>
</dbReference>
<evidence type="ECO:0000256" key="4">
    <source>
        <dbReference type="ARBA" id="ARBA00022840"/>
    </source>
</evidence>
<evidence type="ECO:0000259" key="8">
    <source>
        <dbReference type="PROSITE" id="PS50893"/>
    </source>
</evidence>
<dbReference type="InterPro" id="IPR011527">
    <property type="entry name" value="ABC1_TM_dom"/>
</dbReference>
<keyword evidence="4 10" id="KW-0067">ATP-binding</keyword>
<feature type="transmembrane region" description="Helical" evidence="7">
    <location>
        <begin position="21"/>
        <end position="43"/>
    </location>
</feature>
<dbReference type="InterPro" id="IPR039421">
    <property type="entry name" value="Type_1_exporter"/>
</dbReference>
<evidence type="ECO:0000256" key="1">
    <source>
        <dbReference type="ARBA" id="ARBA00004651"/>
    </source>
</evidence>